<keyword evidence="2 4" id="KW-0808">Transferase</keyword>
<gene>
    <name evidence="4" type="ORF">BDV30DRAFT_227984</name>
</gene>
<dbReference type="CDD" id="cd02440">
    <property type="entry name" value="AdoMet_MTases"/>
    <property type="match status" value="1"/>
</dbReference>
<keyword evidence="1 4" id="KW-0489">Methyltransferase</keyword>
<accession>A0A5N6IYR7</accession>
<dbReference type="AlphaFoldDB" id="A0A5N6IYR7"/>
<dbReference type="PANTHER" id="PTHR43861">
    <property type="entry name" value="TRANS-ACONITATE 2-METHYLTRANSFERASE-RELATED"/>
    <property type="match status" value="1"/>
</dbReference>
<evidence type="ECO:0000313" key="4">
    <source>
        <dbReference type="EMBL" id="KAB8271656.1"/>
    </source>
</evidence>
<dbReference type="GO" id="GO:0008168">
    <property type="term" value="F:methyltransferase activity"/>
    <property type="evidence" value="ECO:0007669"/>
    <property type="project" value="UniProtKB-KW"/>
</dbReference>
<evidence type="ECO:0000256" key="2">
    <source>
        <dbReference type="ARBA" id="ARBA00022679"/>
    </source>
</evidence>
<feature type="domain" description="Methyltransferase" evidence="3">
    <location>
        <begin position="192"/>
        <end position="286"/>
    </location>
</feature>
<evidence type="ECO:0000259" key="3">
    <source>
        <dbReference type="Pfam" id="PF13649"/>
    </source>
</evidence>
<dbReference type="GO" id="GO:0032259">
    <property type="term" value="P:methylation"/>
    <property type="evidence" value="ECO:0007669"/>
    <property type="project" value="UniProtKB-KW"/>
</dbReference>
<evidence type="ECO:0000313" key="5">
    <source>
        <dbReference type="Proteomes" id="UP000326289"/>
    </source>
</evidence>
<dbReference type="Proteomes" id="UP000326289">
    <property type="component" value="Unassembled WGS sequence"/>
</dbReference>
<name>A0A5N6IYR7_9EURO</name>
<dbReference type="InterPro" id="IPR029063">
    <property type="entry name" value="SAM-dependent_MTases_sf"/>
</dbReference>
<evidence type="ECO:0000256" key="1">
    <source>
        <dbReference type="ARBA" id="ARBA00022603"/>
    </source>
</evidence>
<keyword evidence="5" id="KW-1185">Reference proteome</keyword>
<dbReference type="Pfam" id="PF13649">
    <property type="entry name" value="Methyltransf_25"/>
    <property type="match status" value="1"/>
</dbReference>
<proteinExistence type="predicted"/>
<reference evidence="4 5" key="1">
    <citation type="submission" date="2019-04" db="EMBL/GenBank/DDBJ databases">
        <title>Fungal friends and foes A comparative genomics study of 23 Aspergillus species from section Flavi.</title>
        <authorList>
            <consortium name="DOE Joint Genome Institute"/>
            <person name="Kjaerbolling I."/>
            <person name="Vesth T.C."/>
            <person name="Frisvad J.C."/>
            <person name="Nybo J.L."/>
            <person name="Theobald S."/>
            <person name="Kildgaard S."/>
            <person name="Petersen T.I."/>
            <person name="Kuo A."/>
            <person name="Sato A."/>
            <person name="Lyhne E.K."/>
            <person name="Kogle M.E."/>
            <person name="Wiebenga A."/>
            <person name="Kun R.S."/>
            <person name="Lubbers R.J."/>
            <person name="Makela M.R."/>
            <person name="Barry K."/>
            <person name="Chovatia M."/>
            <person name="Clum A."/>
            <person name="Daum C."/>
            <person name="Haridas S."/>
            <person name="He G."/>
            <person name="LaButti K."/>
            <person name="Lipzen A."/>
            <person name="Mondo S."/>
            <person name="Pangilinan J."/>
            <person name="Riley R."/>
            <person name="Salamov A."/>
            <person name="Simmons B.A."/>
            <person name="Magnuson J.K."/>
            <person name="Henrissat B."/>
            <person name="Mortensen U.H."/>
            <person name="Larsen T.O."/>
            <person name="De vries R.P."/>
            <person name="Grigoriev I.V."/>
            <person name="Machida M."/>
            <person name="Baker S.E."/>
            <person name="Andersen M.R."/>
        </authorList>
    </citation>
    <scope>NUCLEOTIDE SEQUENCE [LARGE SCALE GENOMIC DNA]</scope>
    <source>
        <strain evidence="4 5">CBS 117635</strain>
    </source>
</reference>
<dbReference type="InterPro" id="IPR041698">
    <property type="entry name" value="Methyltransf_25"/>
</dbReference>
<dbReference type="SUPFAM" id="SSF53335">
    <property type="entry name" value="S-adenosyl-L-methionine-dependent methyltransferases"/>
    <property type="match status" value="1"/>
</dbReference>
<dbReference type="Gene3D" id="3.40.50.150">
    <property type="entry name" value="Vaccinia Virus protein VP39"/>
    <property type="match status" value="1"/>
</dbReference>
<sequence>MPTSPKYISVGPPVITRTIVIAKTINLKIMEGFILSYRRRLWNDHLKGQEFRIYYCGILIPFLHSAKSDEWPEENMPDRKVLPVEMDGGKSIPTAAKLAKVVLLVPLVQRLDIDQYINLGRGLSGYILIYSKHHQSFLLIAYQFESSLSFNMTIQQYDTIGAAYNDVPNLPTGKLQAAALKTCLGDIEGLTILELACGLGYYCRKAVEWGASRAVGVDISEAMVDAARVNAQGDKRLEFHVADCGQPFEFGQFDIVLAPWLLNYSRNQNQLVDMWRNIYKSLKPGGRIIGISPNVHILEDLAAFPQGPQYGQELKVVREIDEGGLEVQVTLFASTPFSFNNVYLPRALYEKTSKLAGLSGFQWQNFPKPLSHDVDWDDFLRCPPFRIFTATRPRE</sequence>
<dbReference type="PANTHER" id="PTHR43861:SF1">
    <property type="entry name" value="TRANS-ACONITATE 2-METHYLTRANSFERASE"/>
    <property type="match status" value="1"/>
</dbReference>
<protein>
    <submittedName>
        <fullName evidence="4">S-adenosyl-L-methionine-dependent methyltransferase</fullName>
    </submittedName>
</protein>
<dbReference type="EMBL" id="ML732814">
    <property type="protein sequence ID" value="KAB8271656.1"/>
    <property type="molecule type" value="Genomic_DNA"/>
</dbReference>
<organism evidence="4 5">
    <name type="scientific">Aspergillus minisclerotigenes</name>
    <dbReference type="NCBI Taxonomy" id="656917"/>
    <lineage>
        <taxon>Eukaryota</taxon>
        <taxon>Fungi</taxon>
        <taxon>Dikarya</taxon>
        <taxon>Ascomycota</taxon>
        <taxon>Pezizomycotina</taxon>
        <taxon>Eurotiomycetes</taxon>
        <taxon>Eurotiomycetidae</taxon>
        <taxon>Eurotiales</taxon>
        <taxon>Aspergillaceae</taxon>
        <taxon>Aspergillus</taxon>
        <taxon>Aspergillus subgen. Circumdati</taxon>
    </lineage>
</organism>